<organism evidence="3">
    <name type="scientific">Arthrobacter saudimassiliensis</name>
    <dbReference type="NCBI Taxonomy" id="1461584"/>
    <lineage>
        <taxon>Bacteria</taxon>
        <taxon>Bacillati</taxon>
        <taxon>Actinomycetota</taxon>
        <taxon>Actinomycetes</taxon>
        <taxon>Micrococcales</taxon>
        <taxon>Micrococcaceae</taxon>
        <taxon>Arthrobacter</taxon>
    </lineage>
</organism>
<keyword evidence="2" id="KW-1133">Transmembrane helix</keyword>
<protein>
    <submittedName>
        <fullName evidence="3">Uncharacterized protein</fullName>
    </submittedName>
</protein>
<evidence type="ECO:0000256" key="2">
    <source>
        <dbReference type="SAM" id="Phobius"/>
    </source>
</evidence>
<evidence type="ECO:0000313" key="3">
    <source>
        <dbReference type="EMBL" id="CEA09768.1"/>
    </source>
</evidence>
<dbReference type="EMBL" id="LN483072">
    <property type="protein sequence ID" value="CEA09768.1"/>
    <property type="molecule type" value="Genomic_DNA"/>
</dbReference>
<feature type="transmembrane region" description="Helical" evidence="2">
    <location>
        <begin position="116"/>
        <end position="138"/>
    </location>
</feature>
<dbReference type="AlphaFoldDB" id="A0A078MRD8"/>
<keyword evidence="2" id="KW-0812">Transmembrane</keyword>
<gene>
    <name evidence="3" type="ORF">BN1051_03141</name>
</gene>
<feature type="transmembrane region" description="Helical" evidence="2">
    <location>
        <begin position="26"/>
        <end position="44"/>
    </location>
</feature>
<dbReference type="PATRIC" id="fig|1461584.3.peg.3115"/>
<keyword evidence="2" id="KW-0472">Membrane</keyword>
<feature type="transmembrane region" description="Helical" evidence="2">
    <location>
        <begin position="87"/>
        <end position="104"/>
    </location>
</feature>
<sequence length="176" mass="18220">MAHGQDQDIRDRHDGTASTRATADPAARTVVAATFIAALCYFLFTGRGSGGGCAGGYTAEGGFTDSQGNPTTAVPQCVHIEYGPEPAVMLVLLAVMAAALFWIRHRRANGRPTGPAAKTAVAVLAVLLALPVAAQVGYQPIGAIREWRETGVLPPPPAFAGVTVTYSEMPPPPAQP</sequence>
<reference evidence="3" key="1">
    <citation type="submission" date="2014-07" db="EMBL/GenBank/DDBJ databases">
        <authorList>
            <person name="Urmite Genomes Urmite Genomes"/>
        </authorList>
    </citation>
    <scope>NUCLEOTIDE SEQUENCE</scope>
    <source>
        <strain evidence="3">11W110_air</strain>
    </source>
</reference>
<name>A0A078MRD8_9MICC</name>
<evidence type="ECO:0000256" key="1">
    <source>
        <dbReference type="SAM" id="MobiDB-lite"/>
    </source>
</evidence>
<feature type="compositionally biased region" description="Basic and acidic residues" evidence="1">
    <location>
        <begin position="1"/>
        <end position="15"/>
    </location>
</feature>
<feature type="region of interest" description="Disordered" evidence="1">
    <location>
        <begin position="1"/>
        <end position="23"/>
    </location>
</feature>
<accession>A0A078MRD8</accession>
<proteinExistence type="predicted"/>